<name>A0AAN8LTS4_9TELE</name>
<dbReference type="EMBL" id="JAGTTL010000019">
    <property type="protein sequence ID" value="KAK6308056.1"/>
    <property type="molecule type" value="Genomic_DNA"/>
</dbReference>
<organism evidence="2 3">
    <name type="scientific">Coregonus suidteri</name>
    <dbReference type="NCBI Taxonomy" id="861788"/>
    <lineage>
        <taxon>Eukaryota</taxon>
        <taxon>Metazoa</taxon>
        <taxon>Chordata</taxon>
        <taxon>Craniata</taxon>
        <taxon>Vertebrata</taxon>
        <taxon>Euteleostomi</taxon>
        <taxon>Actinopterygii</taxon>
        <taxon>Neopterygii</taxon>
        <taxon>Teleostei</taxon>
        <taxon>Protacanthopterygii</taxon>
        <taxon>Salmoniformes</taxon>
        <taxon>Salmonidae</taxon>
        <taxon>Coregoninae</taxon>
        <taxon>Coregonus</taxon>
    </lineage>
</organism>
<keyword evidence="3" id="KW-1185">Reference proteome</keyword>
<dbReference type="Pfam" id="PF15344">
    <property type="entry name" value="FAM217"/>
    <property type="match status" value="1"/>
</dbReference>
<evidence type="ECO:0000313" key="3">
    <source>
        <dbReference type="Proteomes" id="UP001356427"/>
    </source>
</evidence>
<accession>A0AAN8LTS4</accession>
<evidence type="ECO:0008006" key="4">
    <source>
        <dbReference type="Google" id="ProtNLM"/>
    </source>
</evidence>
<feature type="compositionally biased region" description="Basic and acidic residues" evidence="1">
    <location>
        <begin position="472"/>
        <end position="513"/>
    </location>
</feature>
<feature type="compositionally biased region" description="Polar residues" evidence="1">
    <location>
        <begin position="28"/>
        <end position="38"/>
    </location>
</feature>
<feature type="region of interest" description="Disordered" evidence="1">
    <location>
        <begin position="165"/>
        <end position="199"/>
    </location>
</feature>
<dbReference type="AlphaFoldDB" id="A0AAN8LTS4"/>
<proteinExistence type="predicted"/>
<dbReference type="PANTHER" id="PTHR22145:SF2">
    <property type="entry name" value="SI:CH211-266K22.6"/>
    <property type="match status" value="1"/>
</dbReference>
<sequence>MGPIMQERTASTPLKRVVSKEKIRTKNSENNGPITSSKKANKVKKAGAQLKNALPGPGQDKDTVSTIQRGIHSKGSRVKSGTIRNTTKLASPQEEGGLKSKPHTYSSTQRQEEKREVQQTSPCCGEVDQNHGVLGRSRKALSLPLSPIPGLRQGPMRLHTHTQVPTLESLRQFEQKEDDSDSASDLSDSERLPVLPSPCTPCTPPHLNLRAEVINSSDFPPAFPGPHGATNDNDSVSYSYPDFLPPPFNTWSLRQLAVFLHTEGRGAPRPKPVGPLEKYLERLLQLEWLQIQTVQAETCRPAGGRPRALGFPSATTTNAPRPHTAPPSRLSSPKGLRQCQRSFPFAPHNPPSLAAQQLAHLPVCPHCHIRYPLCNGSCSSYAYQRHSRLSPLLERRARPGVPPKRSSSESRVTSSEGRATGCSGGGQTPGSPSAGRSHVRNMQAVGNIRKPAQEPGTNGKGQVGVKKGRARANSEAEGRKESSTAKAGVEKRTHSGSKREANTTKRVEKDCQRTETGSQASKSGVKRTVKEPLSLSKAPLSAKANGKAKNVHFIAK</sequence>
<feature type="region of interest" description="Disordered" evidence="1">
    <location>
        <begin position="393"/>
        <end position="556"/>
    </location>
</feature>
<evidence type="ECO:0000256" key="1">
    <source>
        <dbReference type="SAM" id="MobiDB-lite"/>
    </source>
</evidence>
<protein>
    <recommendedName>
        <fullName evidence="4">Protein FAM217B</fullName>
    </recommendedName>
</protein>
<feature type="region of interest" description="Disordered" evidence="1">
    <location>
        <begin position="1"/>
        <end position="131"/>
    </location>
</feature>
<reference evidence="2 3" key="1">
    <citation type="submission" date="2021-04" db="EMBL/GenBank/DDBJ databases">
        <authorList>
            <person name="De Guttry C."/>
            <person name="Zahm M."/>
            <person name="Klopp C."/>
            <person name="Cabau C."/>
            <person name="Louis A."/>
            <person name="Berthelot C."/>
            <person name="Parey E."/>
            <person name="Roest Crollius H."/>
            <person name="Montfort J."/>
            <person name="Robinson-Rechavi M."/>
            <person name="Bucao C."/>
            <person name="Bouchez O."/>
            <person name="Gislard M."/>
            <person name="Lluch J."/>
            <person name="Milhes M."/>
            <person name="Lampietro C."/>
            <person name="Lopez Roques C."/>
            <person name="Donnadieu C."/>
            <person name="Braasch I."/>
            <person name="Desvignes T."/>
            <person name="Postlethwait J."/>
            <person name="Bobe J."/>
            <person name="Wedekind C."/>
            <person name="Guiguen Y."/>
        </authorList>
    </citation>
    <scope>NUCLEOTIDE SEQUENCE [LARGE SCALE GENOMIC DNA]</scope>
    <source>
        <strain evidence="2">Cs_M1</strain>
        <tissue evidence="2">Blood</tissue>
    </source>
</reference>
<feature type="compositionally biased region" description="Basic and acidic residues" evidence="1">
    <location>
        <begin position="18"/>
        <end position="27"/>
    </location>
</feature>
<dbReference type="PANTHER" id="PTHR22145">
    <property type="entry name" value="SI:CH211-266K22.6"/>
    <property type="match status" value="1"/>
</dbReference>
<feature type="region of interest" description="Disordered" evidence="1">
    <location>
        <begin position="301"/>
        <end position="348"/>
    </location>
</feature>
<comment type="caution">
    <text evidence="2">The sequence shown here is derived from an EMBL/GenBank/DDBJ whole genome shotgun (WGS) entry which is preliminary data.</text>
</comment>
<evidence type="ECO:0000313" key="2">
    <source>
        <dbReference type="EMBL" id="KAK6308056.1"/>
    </source>
</evidence>
<dbReference type="InterPro" id="IPR029266">
    <property type="entry name" value="FAM217"/>
</dbReference>
<dbReference type="Proteomes" id="UP001356427">
    <property type="component" value="Unassembled WGS sequence"/>
</dbReference>
<feature type="region of interest" description="Disordered" evidence="1">
    <location>
        <begin position="138"/>
        <end position="157"/>
    </location>
</feature>
<gene>
    <name evidence="2" type="ORF">J4Q44_G00213270</name>
</gene>